<feature type="region of interest" description="Disordered" evidence="1">
    <location>
        <begin position="132"/>
        <end position="196"/>
    </location>
</feature>
<evidence type="ECO:0000313" key="4">
    <source>
        <dbReference type="Proteomes" id="UP000183461"/>
    </source>
</evidence>
<reference evidence="3 4" key="1">
    <citation type="submission" date="2016-11" db="EMBL/GenBank/DDBJ databases">
        <authorList>
            <person name="Jaros S."/>
            <person name="Januszkiewicz K."/>
            <person name="Wedrychowicz H."/>
        </authorList>
    </citation>
    <scope>NUCLEOTIDE SEQUENCE [LARGE SCALE GENOMIC DNA]</scope>
    <source>
        <strain evidence="3 4">YL228</strain>
    </source>
</reference>
<feature type="compositionally biased region" description="Low complexity" evidence="1">
    <location>
        <begin position="143"/>
        <end position="162"/>
    </location>
</feature>
<name>A0A1K1LK86_RUMFL</name>
<evidence type="ECO:0000313" key="3">
    <source>
        <dbReference type="EMBL" id="SFW11274.1"/>
    </source>
</evidence>
<proteinExistence type="predicted"/>
<accession>A0A1K1LK86</accession>
<evidence type="ECO:0000256" key="1">
    <source>
        <dbReference type="SAM" id="MobiDB-lite"/>
    </source>
</evidence>
<gene>
    <name evidence="3" type="ORF">SAMN02910280_0489</name>
</gene>
<keyword evidence="2" id="KW-0472">Membrane</keyword>
<dbReference type="RefSeq" id="WP_072298937.1">
    <property type="nucleotide sequence ID" value="NZ_FPIP01000001.1"/>
</dbReference>
<organism evidence="3 4">
    <name type="scientific">Ruminococcus flavefaciens</name>
    <dbReference type="NCBI Taxonomy" id="1265"/>
    <lineage>
        <taxon>Bacteria</taxon>
        <taxon>Bacillati</taxon>
        <taxon>Bacillota</taxon>
        <taxon>Clostridia</taxon>
        <taxon>Eubacteriales</taxon>
        <taxon>Oscillospiraceae</taxon>
        <taxon>Ruminococcus</taxon>
    </lineage>
</organism>
<keyword evidence="2" id="KW-0812">Transmembrane</keyword>
<sequence>MTDKEKKALREAFDFPEPDRKEEFLAEFARLSVNNNKKRLFPVVMRFAAAAAMIAIIVGVFAFMPKDTVDFGHDKDEIITVTETTSVPTSSAVTAATTAVTTSKAVRTDKTTSAKTTSTAVTTAKQATTDKTVTAQRTEASQRTTAVRTTAVHTTVRTTSAAEKTEAAQKPVTTTTAPPEDIVPTHGGNKDSERNMTVPVDMTYPLREKTLTEDQIYPKDSGFENQGPINSKPVDTSALLESMYNDSSAVVLANTDEMLYTSIDGAAVTAENISIVSSYKGDLRENDRITVFFSGGYVPAEKYLENHSDVFIPSPEEYSVYEKGESRFPQEKGKQYIFFITKDDESPVSGAYRPVRNGNIAVFRKIQDNYVSVDDGTLYFTEAQLNELK</sequence>
<dbReference type="AlphaFoldDB" id="A0A1K1LK86"/>
<keyword evidence="2" id="KW-1133">Transmembrane helix</keyword>
<dbReference type="EMBL" id="FPIP01000001">
    <property type="protein sequence ID" value="SFW11274.1"/>
    <property type="molecule type" value="Genomic_DNA"/>
</dbReference>
<feature type="transmembrane region" description="Helical" evidence="2">
    <location>
        <begin position="40"/>
        <end position="64"/>
    </location>
</feature>
<protein>
    <submittedName>
        <fullName evidence="3">Uncharacterized protein</fullName>
    </submittedName>
</protein>
<evidence type="ECO:0000256" key="2">
    <source>
        <dbReference type="SAM" id="Phobius"/>
    </source>
</evidence>
<dbReference type="Proteomes" id="UP000183461">
    <property type="component" value="Unassembled WGS sequence"/>
</dbReference>